<dbReference type="RefSeq" id="WP_386782937.1">
    <property type="nucleotide sequence ID" value="NZ_JBHTIC010000008.1"/>
</dbReference>
<keyword evidence="1" id="KW-0732">Signal</keyword>
<dbReference type="Pfam" id="PF10988">
    <property type="entry name" value="DUF2807"/>
    <property type="match status" value="1"/>
</dbReference>
<accession>A0ABW2Z996</accession>
<dbReference type="Proteomes" id="UP001597032">
    <property type="component" value="Unassembled WGS sequence"/>
</dbReference>
<keyword evidence="4" id="KW-1185">Reference proteome</keyword>
<evidence type="ECO:0000313" key="3">
    <source>
        <dbReference type="EMBL" id="MFD0762574.1"/>
    </source>
</evidence>
<evidence type="ECO:0000313" key="4">
    <source>
        <dbReference type="Proteomes" id="UP001597032"/>
    </source>
</evidence>
<evidence type="ECO:0000256" key="1">
    <source>
        <dbReference type="SAM" id="SignalP"/>
    </source>
</evidence>
<comment type="caution">
    <text evidence="3">The sequence shown here is derived from an EMBL/GenBank/DDBJ whole genome shotgun (WGS) entry which is preliminary data.</text>
</comment>
<feature type="chain" id="PRO_5045339307" evidence="1">
    <location>
        <begin position="21"/>
        <end position="241"/>
    </location>
</feature>
<organism evidence="3 4">
    <name type="scientific">Lutibacter aestuarii</name>
    <dbReference type="NCBI Taxonomy" id="861111"/>
    <lineage>
        <taxon>Bacteria</taxon>
        <taxon>Pseudomonadati</taxon>
        <taxon>Bacteroidota</taxon>
        <taxon>Flavobacteriia</taxon>
        <taxon>Flavobacteriales</taxon>
        <taxon>Flavobacteriaceae</taxon>
        <taxon>Lutibacter</taxon>
    </lineage>
</organism>
<protein>
    <submittedName>
        <fullName evidence="3">Head GIN domain-containing protein</fullName>
    </submittedName>
</protein>
<dbReference type="PANTHER" id="PTHR39200">
    <property type="entry name" value="HYPOTHETICAL EXPORTED PROTEIN"/>
    <property type="match status" value="1"/>
</dbReference>
<sequence>MKKLFTSILALLVFSISTQAQFYHKKIKGNGHLTTKIRTVGDYNKIGVAGSFNVELIKGTEGEITIQAEENLMDYIITDVKDGQLKIKTKKGYQIKSTKKIKITIPFSDVEAISLAGSGNIYTTQTIKAKDLQLAVAGSGDMNLNISTGQVNTSISGSGNMKLQGDSNQFSCKIAGSGNLIGYNLKANIANAKVAGSGNIKIHAMNEIHAKIAGSGNIYYTGNPEIVKSNSAGSGSIKKKH</sequence>
<dbReference type="EMBL" id="JBHTIC010000008">
    <property type="protein sequence ID" value="MFD0762574.1"/>
    <property type="molecule type" value="Genomic_DNA"/>
</dbReference>
<feature type="signal peptide" evidence="1">
    <location>
        <begin position="1"/>
        <end position="20"/>
    </location>
</feature>
<name>A0ABW2Z996_9FLAO</name>
<dbReference type="PANTHER" id="PTHR39200:SF1">
    <property type="entry name" value="AUTO-TRANSPORTER ADHESIN HEAD GIN DOMAIN-CONTAINING PROTEIN-RELATED"/>
    <property type="match status" value="1"/>
</dbReference>
<dbReference type="Gene3D" id="2.160.20.120">
    <property type="match status" value="1"/>
</dbReference>
<proteinExistence type="predicted"/>
<reference evidence="4" key="1">
    <citation type="journal article" date="2019" name="Int. J. Syst. Evol. Microbiol.">
        <title>The Global Catalogue of Microorganisms (GCM) 10K type strain sequencing project: providing services to taxonomists for standard genome sequencing and annotation.</title>
        <authorList>
            <consortium name="The Broad Institute Genomics Platform"/>
            <consortium name="The Broad Institute Genome Sequencing Center for Infectious Disease"/>
            <person name="Wu L."/>
            <person name="Ma J."/>
        </authorList>
    </citation>
    <scope>NUCLEOTIDE SEQUENCE [LARGE SCALE GENOMIC DNA]</scope>
    <source>
        <strain evidence="4">CCUG 60022</strain>
    </source>
</reference>
<evidence type="ECO:0000259" key="2">
    <source>
        <dbReference type="Pfam" id="PF10988"/>
    </source>
</evidence>
<gene>
    <name evidence="3" type="ORF">ACFQZW_10810</name>
</gene>
<feature type="domain" description="Putative auto-transporter adhesin head GIN" evidence="2">
    <location>
        <begin position="42"/>
        <end position="224"/>
    </location>
</feature>
<dbReference type="InterPro" id="IPR021255">
    <property type="entry name" value="DUF2807"/>
</dbReference>